<comment type="subcellular location">
    <subcellularLocation>
        <location evidence="1">Mitochondrion</location>
    </subcellularLocation>
</comment>
<evidence type="ECO:0000313" key="6">
    <source>
        <dbReference type="EMBL" id="KAF0300289.1"/>
    </source>
</evidence>
<keyword evidence="2" id="KW-0496">Mitochondrion</keyword>
<dbReference type="InterPro" id="IPR003213">
    <property type="entry name" value="Cyt_c_oxidase_su6B"/>
</dbReference>
<comment type="caution">
    <text evidence="6">The sequence shown here is derived from an EMBL/GenBank/DDBJ whole genome shotgun (WGS) entry which is preliminary data.</text>
</comment>
<name>A0A6A4W4Q3_AMPAM</name>
<dbReference type="Gene3D" id="1.10.10.140">
    <property type="entry name" value="Cytochrome c oxidase, subunit VIb"/>
    <property type="match status" value="1"/>
</dbReference>
<keyword evidence="3" id="KW-1015">Disulfide bond</keyword>
<organism evidence="6 7">
    <name type="scientific">Amphibalanus amphitrite</name>
    <name type="common">Striped barnacle</name>
    <name type="synonym">Balanus amphitrite</name>
    <dbReference type="NCBI Taxonomy" id="1232801"/>
    <lineage>
        <taxon>Eukaryota</taxon>
        <taxon>Metazoa</taxon>
        <taxon>Ecdysozoa</taxon>
        <taxon>Arthropoda</taxon>
        <taxon>Crustacea</taxon>
        <taxon>Multicrustacea</taxon>
        <taxon>Cirripedia</taxon>
        <taxon>Thoracica</taxon>
        <taxon>Thoracicalcarea</taxon>
        <taxon>Balanomorpha</taxon>
        <taxon>Balanoidea</taxon>
        <taxon>Balanidae</taxon>
        <taxon>Amphibalaninae</taxon>
        <taxon>Amphibalanus</taxon>
    </lineage>
</organism>
<evidence type="ECO:0000256" key="3">
    <source>
        <dbReference type="ARBA" id="ARBA00023157"/>
    </source>
</evidence>
<sequence length="118" mass="13886">MLVQGKFSRVNELTRPNFFRLLWSSFSVGFADLSSSHSHTMSEVQQLSTAPFDPRFPNQNQTRHCYSSYVDYHRCIRKKGEDYPACEYFRKAYRSLCPNSWIEKWNDQMEAGTFPGKI</sequence>
<dbReference type="CDD" id="cd00926">
    <property type="entry name" value="Cyt_c_Oxidase_VIb"/>
    <property type="match status" value="1"/>
</dbReference>
<dbReference type="OrthoDB" id="1107506at2759"/>
<dbReference type="InterPro" id="IPR036549">
    <property type="entry name" value="CX6/COA6-like_sf"/>
</dbReference>
<proteinExistence type="predicted"/>
<evidence type="ECO:0000256" key="5">
    <source>
        <dbReference type="ARBA" id="ARBA00042114"/>
    </source>
</evidence>
<evidence type="ECO:0000256" key="1">
    <source>
        <dbReference type="ARBA" id="ARBA00004173"/>
    </source>
</evidence>
<accession>A0A6A4W4Q3</accession>
<evidence type="ECO:0000313" key="7">
    <source>
        <dbReference type="Proteomes" id="UP000440578"/>
    </source>
</evidence>
<dbReference type="FunFam" id="1.10.10.140:FF:000001">
    <property type="entry name" value="Cytochrome c oxidase subunit 6B1"/>
    <property type="match status" value="1"/>
</dbReference>
<dbReference type="Pfam" id="PF02297">
    <property type="entry name" value="COX6B"/>
    <property type="match status" value="1"/>
</dbReference>
<keyword evidence="7" id="KW-1185">Reference proteome</keyword>
<dbReference type="PROSITE" id="PS51808">
    <property type="entry name" value="CHCH"/>
    <property type="match status" value="1"/>
</dbReference>
<protein>
    <recommendedName>
        <fullName evidence="4">Cytochrome c oxidase subunit 6B1</fullName>
    </recommendedName>
    <alternativeName>
        <fullName evidence="5">Cytochrome c oxidase subunit VIb isoform 1</fullName>
    </alternativeName>
</protein>
<dbReference type="PANTHER" id="PTHR11387">
    <property type="entry name" value="CYTOCHROME C OXIDASE SUBUNIT 6B"/>
    <property type="match status" value="1"/>
</dbReference>
<evidence type="ECO:0000256" key="4">
    <source>
        <dbReference type="ARBA" id="ARBA00040060"/>
    </source>
</evidence>
<evidence type="ECO:0000256" key="2">
    <source>
        <dbReference type="ARBA" id="ARBA00023128"/>
    </source>
</evidence>
<dbReference type="GO" id="GO:0045277">
    <property type="term" value="C:respiratory chain complex IV"/>
    <property type="evidence" value="ECO:0007669"/>
    <property type="project" value="InterPro"/>
</dbReference>
<dbReference type="Proteomes" id="UP000440578">
    <property type="component" value="Unassembled WGS sequence"/>
</dbReference>
<dbReference type="SUPFAM" id="SSF47694">
    <property type="entry name" value="Cytochrome c oxidase subunit h"/>
    <property type="match status" value="1"/>
</dbReference>
<dbReference type="AlphaFoldDB" id="A0A6A4W4Q3"/>
<dbReference type="EMBL" id="VIIS01001274">
    <property type="protein sequence ID" value="KAF0300289.1"/>
    <property type="molecule type" value="Genomic_DNA"/>
</dbReference>
<reference evidence="6 7" key="1">
    <citation type="submission" date="2019-07" db="EMBL/GenBank/DDBJ databases">
        <title>Draft genome assembly of a fouling barnacle, Amphibalanus amphitrite (Darwin, 1854): The first reference genome for Thecostraca.</title>
        <authorList>
            <person name="Kim W."/>
        </authorList>
    </citation>
    <scope>NUCLEOTIDE SEQUENCE [LARGE SCALE GENOMIC DNA]</scope>
    <source>
        <strain evidence="6">SNU_AA5</strain>
        <tissue evidence="6">Soma without cirri and trophi</tissue>
    </source>
</reference>
<dbReference type="GO" id="GO:0005739">
    <property type="term" value="C:mitochondrion"/>
    <property type="evidence" value="ECO:0007669"/>
    <property type="project" value="UniProtKB-SubCell"/>
</dbReference>
<dbReference type="InterPro" id="IPR048280">
    <property type="entry name" value="COX6B-like"/>
</dbReference>
<gene>
    <name evidence="6" type="primary">Cox6b2</name>
    <name evidence="6" type="ORF">FJT64_027186</name>
</gene>